<accession>A0A8J7S770</accession>
<evidence type="ECO:0000256" key="3">
    <source>
        <dbReference type="ARBA" id="ARBA00022679"/>
    </source>
</evidence>
<evidence type="ECO:0000256" key="2">
    <source>
        <dbReference type="ARBA" id="ARBA00022676"/>
    </source>
</evidence>
<keyword evidence="3" id="KW-0808">Transferase</keyword>
<sequence length="244" mass="27613">MSGQSESLIIIPTFNEAENITKLLPHLLGLEEKVDVLVVDDGSPDGTADEVKKLQGENPDRIHLIEREGKLGLGTAYVTGFYFALDKGYEYVCEMDADFSHDPDDVPRLIREVKEGRCDLAIGSRYANGISIINWPLTRLILSYSANVYARFITGLPVQDTTAGFKCISRKVLEKIDLKKIRSNGYSFQIEVHFRAFRAGFRLKETSIIFRERTEGVSKMSKKIVFEAVWMVWVLKLRSIFGVL</sequence>
<comment type="similarity">
    <text evidence="1">Belongs to the glycosyltransferase 2 family.</text>
</comment>
<feature type="domain" description="Glycosyltransferase 2-like" evidence="4">
    <location>
        <begin position="9"/>
        <end position="176"/>
    </location>
</feature>
<dbReference type="EMBL" id="JAFIDN010000001">
    <property type="protein sequence ID" value="MBP3191483.1"/>
    <property type="molecule type" value="Genomic_DNA"/>
</dbReference>
<dbReference type="InterPro" id="IPR039528">
    <property type="entry name" value="DPM1-like"/>
</dbReference>
<dbReference type="Pfam" id="PF00535">
    <property type="entry name" value="Glycos_transf_2"/>
    <property type="match status" value="1"/>
</dbReference>
<protein>
    <submittedName>
        <fullName evidence="5">Polyprenol monophosphomannose synthase</fullName>
    </submittedName>
</protein>
<dbReference type="RefSeq" id="WP_210510030.1">
    <property type="nucleotide sequence ID" value="NZ_JAFIDN010000001.1"/>
</dbReference>
<dbReference type="GO" id="GO:0016020">
    <property type="term" value="C:membrane"/>
    <property type="evidence" value="ECO:0007669"/>
    <property type="project" value="GOC"/>
</dbReference>
<evidence type="ECO:0000256" key="1">
    <source>
        <dbReference type="ARBA" id="ARBA00006739"/>
    </source>
</evidence>
<reference evidence="5" key="1">
    <citation type="submission" date="2021-02" db="EMBL/GenBank/DDBJ databases">
        <title>Natronogracilivirga saccharolytica gen. nov. sp. nov. a new anaerobic, haloalkiliphilic carbohydrate-fermenting bacterium from soda lake and proposing of Cyclonatronumiaceae fam. nov. in the phylum Balneolaeota.</title>
        <authorList>
            <person name="Zhilina T.N."/>
            <person name="Sorokin D.Y."/>
            <person name="Zavarzina D.G."/>
            <person name="Toshchakov S.V."/>
            <person name="Kublanov I.V."/>
        </authorList>
    </citation>
    <scope>NUCLEOTIDE SEQUENCE</scope>
    <source>
        <strain evidence="5">Z-1702</strain>
    </source>
</reference>
<gene>
    <name evidence="5" type="ORF">NATSA_02285</name>
</gene>
<evidence type="ECO:0000313" key="5">
    <source>
        <dbReference type="EMBL" id="MBP3191483.1"/>
    </source>
</evidence>
<dbReference type="InterPro" id="IPR029044">
    <property type="entry name" value="Nucleotide-diphossugar_trans"/>
</dbReference>
<comment type="caution">
    <text evidence="5">The sequence shown here is derived from an EMBL/GenBank/DDBJ whole genome shotgun (WGS) entry which is preliminary data.</text>
</comment>
<keyword evidence="2" id="KW-0328">Glycosyltransferase</keyword>
<keyword evidence="6" id="KW-1185">Reference proteome</keyword>
<dbReference type="GO" id="GO:0004582">
    <property type="term" value="F:dolichyl-phosphate beta-D-mannosyltransferase activity"/>
    <property type="evidence" value="ECO:0007669"/>
    <property type="project" value="InterPro"/>
</dbReference>
<dbReference type="CDD" id="cd06442">
    <property type="entry name" value="DPM1_like"/>
    <property type="match status" value="1"/>
</dbReference>
<dbReference type="SUPFAM" id="SSF53448">
    <property type="entry name" value="Nucleotide-diphospho-sugar transferases"/>
    <property type="match status" value="1"/>
</dbReference>
<organism evidence="5 6">
    <name type="scientific">Natronogracilivirga saccharolytica</name>
    <dbReference type="NCBI Taxonomy" id="2812953"/>
    <lineage>
        <taxon>Bacteria</taxon>
        <taxon>Pseudomonadati</taxon>
        <taxon>Balneolota</taxon>
        <taxon>Balneolia</taxon>
        <taxon>Balneolales</taxon>
        <taxon>Cyclonatronaceae</taxon>
        <taxon>Natronogracilivirga</taxon>
    </lineage>
</organism>
<evidence type="ECO:0000259" key="4">
    <source>
        <dbReference type="Pfam" id="PF00535"/>
    </source>
</evidence>
<dbReference type="InterPro" id="IPR001173">
    <property type="entry name" value="Glyco_trans_2-like"/>
</dbReference>
<dbReference type="PANTHER" id="PTHR43398:SF1">
    <property type="entry name" value="DOLICHOL-PHOSPHATE MANNOSYLTRANSFERASE SUBUNIT 1"/>
    <property type="match status" value="1"/>
</dbReference>
<dbReference type="Gene3D" id="3.90.550.10">
    <property type="entry name" value="Spore Coat Polysaccharide Biosynthesis Protein SpsA, Chain A"/>
    <property type="match status" value="1"/>
</dbReference>
<proteinExistence type="inferred from homology"/>
<dbReference type="FunFam" id="3.90.550.10:FF:000122">
    <property type="entry name" value="Dolichol-phosphate mannosyltransferase subunit 1"/>
    <property type="match status" value="1"/>
</dbReference>
<dbReference type="GO" id="GO:0009247">
    <property type="term" value="P:glycolipid biosynthetic process"/>
    <property type="evidence" value="ECO:0007669"/>
    <property type="project" value="TreeGrafter"/>
</dbReference>
<dbReference type="PANTHER" id="PTHR43398">
    <property type="entry name" value="DOLICHOL-PHOSPHATE MANNOSYLTRANSFERASE SUBUNIT 1"/>
    <property type="match status" value="1"/>
</dbReference>
<dbReference type="Proteomes" id="UP000673975">
    <property type="component" value="Unassembled WGS sequence"/>
</dbReference>
<evidence type="ECO:0000313" key="6">
    <source>
        <dbReference type="Proteomes" id="UP000673975"/>
    </source>
</evidence>
<name>A0A8J7S770_9BACT</name>
<dbReference type="AlphaFoldDB" id="A0A8J7S770"/>